<protein>
    <submittedName>
        <fullName evidence="2">Uncharacterized protein</fullName>
    </submittedName>
</protein>
<accession>A0A1X2IUK3</accession>
<dbReference type="AlphaFoldDB" id="A0A1X2IUK3"/>
<keyword evidence="1" id="KW-0812">Transmembrane</keyword>
<organism evidence="2 3">
    <name type="scientific">Absidia repens</name>
    <dbReference type="NCBI Taxonomy" id="90262"/>
    <lineage>
        <taxon>Eukaryota</taxon>
        <taxon>Fungi</taxon>
        <taxon>Fungi incertae sedis</taxon>
        <taxon>Mucoromycota</taxon>
        <taxon>Mucoromycotina</taxon>
        <taxon>Mucoromycetes</taxon>
        <taxon>Mucorales</taxon>
        <taxon>Cunninghamellaceae</taxon>
        <taxon>Absidia</taxon>
    </lineage>
</organism>
<dbReference type="EMBL" id="MCGE01000004">
    <property type="protein sequence ID" value="ORZ22464.1"/>
    <property type="molecule type" value="Genomic_DNA"/>
</dbReference>
<reference evidence="2 3" key="1">
    <citation type="submission" date="2016-07" db="EMBL/GenBank/DDBJ databases">
        <title>Pervasive Adenine N6-methylation of Active Genes in Fungi.</title>
        <authorList>
            <consortium name="DOE Joint Genome Institute"/>
            <person name="Mondo S.J."/>
            <person name="Dannebaum R.O."/>
            <person name="Kuo R.C."/>
            <person name="Labutti K."/>
            <person name="Haridas S."/>
            <person name="Kuo A."/>
            <person name="Salamov A."/>
            <person name="Ahrendt S.R."/>
            <person name="Lipzen A."/>
            <person name="Sullivan W."/>
            <person name="Andreopoulos W.B."/>
            <person name="Clum A."/>
            <person name="Lindquist E."/>
            <person name="Daum C."/>
            <person name="Ramamoorthy G.K."/>
            <person name="Gryganskyi A."/>
            <person name="Culley D."/>
            <person name="Magnuson J.K."/>
            <person name="James T.Y."/>
            <person name="O'Malley M.A."/>
            <person name="Stajich J.E."/>
            <person name="Spatafora J.W."/>
            <person name="Visel A."/>
            <person name="Grigoriev I.V."/>
        </authorList>
    </citation>
    <scope>NUCLEOTIDE SEQUENCE [LARGE SCALE GENOMIC DNA]</scope>
    <source>
        <strain evidence="2 3">NRRL 1336</strain>
    </source>
</reference>
<sequence length="63" mass="7294">MTIVTSMIRYFYSGKVEILLCLFLGFGIKLNFKTIKPEVFTYGVMKKVKISNEQVHLIATMCR</sequence>
<keyword evidence="1" id="KW-1133">Transmembrane helix</keyword>
<evidence type="ECO:0000256" key="1">
    <source>
        <dbReference type="SAM" id="Phobius"/>
    </source>
</evidence>
<keyword evidence="1" id="KW-0472">Membrane</keyword>
<evidence type="ECO:0000313" key="2">
    <source>
        <dbReference type="EMBL" id="ORZ22464.1"/>
    </source>
</evidence>
<proteinExistence type="predicted"/>
<gene>
    <name evidence="2" type="ORF">BCR42DRAFT_406232</name>
</gene>
<evidence type="ECO:0000313" key="3">
    <source>
        <dbReference type="Proteomes" id="UP000193560"/>
    </source>
</evidence>
<dbReference type="Proteomes" id="UP000193560">
    <property type="component" value="Unassembled WGS sequence"/>
</dbReference>
<comment type="caution">
    <text evidence="2">The sequence shown here is derived from an EMBL/GenBank/DDBJ whole genome shotgun (WGS) entry which is preliminary data.</text>
</comment>
<name>A0A1X2IUK3_9FUNG</name>
<keyword evidence="3" id="KW-1185">Reference proteome</keyword>
<feature type="transmembrane region" description="Helical" evidence="1">
    <location>
        <begin position="12"/>
        <end position="32"/>
    </location>
</feature>